<dbReference type="Gene3D" id="3.40.50.150">
    <property type="entry name" value="Vaccinia Virus protein VP39"/>
    <property type="match status" value="1"/>
</dbReference>
<dbReference type="PANTHER" id="PTHR42912:SF83">
    <property type="entry name" value="METHYLTRANSFERASE TYPE 11 DOMAIN-CONTAINING PROTEIN"/>
    <property type="match status" value="1"/>
</dbReference>
<proteinExistence type="predicted"/>
<dbReference type="AlphaFoldDB" id="A0A7H0I2N9"/>
<evidence type="ECO:0000313" key="3">
    <source>
        <dbReference type="Proteomes" id="UP000516230"/>
    </source>
</evidence>
<dbReference type="InterPro" id="IPR041698">
    <property type="entry name" value="Methyltransf_25"/>
</dbReference>
<dbReference type="RefSeq" id="WP_187744108.1">
    <property type="nucleotide sequence ID" value="NZ_CP060825.1"/>
</dbReference>
<dbReference type="GO" id="GO:0032259">
    <property type="term" value="P:methylation"/>
    <property type="evidence" value="ECO:0007669"/>
    <property type="project" value="UniProtKB-KW"/>
</dbReference>
<dbReference type="InterPro" id="IPR050508">
    <property type="entry name" value="Methyltransf_Superfamily"/>
</dbReference>
<dbReference type="GO" id="GO:0008168">
    <property type="term" value="F:methyltransferase activity"/>
    <property type="evidence" value="ECO:0007669"/>
    <property type="project" value="UniProtKB-KW"/>
</dbReference>
<keyword evidence="2" id="KW-0489">Methyltransferase</keyword>
<accession>A0A7H0I2N9</accession>
<protein>
    <submittedName>
        <fullName evidence="2">Methyltransferase domain-containing protein</fullName>
    </submittedName>
</protein>
<dbReference type="Proteomes" id="UP000516230">
    <property type="component" value="Chromosome"/>
</dbReference>
<gene>
    <name evidence="2" type="ORF">IAG43_31925</name>
</gene>
<evidence type="ECO:0000313" key="2">
    <source>
        <dbReference type="EMBL" id="QNP67055.1"/>
    </source>
</evidence>
<evidence type="ECO:0000259" key="1">
    <source>
        <dbReference type="Pfam" id="PF13649"/>
    </source>
</evidence>
<keyword evidence="3" id="KW-1185">Reference proteome</keyword>
<dbReference type="PANTHER" id="PTHR42912">
    <property type="entry name" value="METHYLTRANSFERASE"/>
    <property type="match status" value="1"/>
</dbReference>
<dbReference type="SUPFAM" id="SSF53335">
    <property type="entry name" value="S-adenosyl-L-methionine-dependent methyltransferases"/>
    <property type="match status" value="1"/>
</dbReference>
<dbReference type="EMBL" id="CP060825">
    <property type="protein sequence ID" value="QNP67055.1"/>
    <property type="molecule type" value="Genomic_DNA"/>
</dbReference>
<name>A0A7H0I2N9_9ACTN</name>
<organism evidence="2 3">
    <name type="scientific">Streptomyces genisteinicus</name>
    <dbReference type="NCBI Taxonomy" id="2768068"/>
    <lineage>
        <taxon>Bacteria</taxon>
        <taxon>Bacillati</taxon>
        <taxon>Actinomycetota</taxon>
        <taxon>Actinomycetes</taxon>
        <taxon>Kitasatosporales</taxon>
        <taxon>Streptomycetaceae</taxon>
        <taxon>Streptomyces</taxon>
    </lineage>
</organism>
<dbReference type="Pfam" id="PF13649">
    <property type="entry name" value="Methyltransf_25"/>
    <property type="match status" value="1"/>
</dbReference>
<dbReference type="InterPro" id="IPR029063">
    <property type="entry name" value="SAM-dependent_MTases_sf"/>
</dbReference>
<keyword evidence="2" id="KW-0808">Transferase</keyword>
<sequence length="214" mass="22699">MGERVPDTAAEAFDALGAEYERAFAELPARDEALAWLADRLPAGARVLDVGCGTGRPAAAVLDAAGCEVTGIDVSAGMLALARARVPGARFEQVDVREFEPPAGGYDAVVALFSLLQMGRSDLGTVLERIAGWLVPGGHFVLMTVPGDFEDLHVDFMGRRIVVTSWTEEGWVRGLRDAGLDVVRSGTSVHVPSEGMTEEHLLCVARRPAELSAG</sequence>
<dbReference type="KEGG" id="sgj:IAG43_31925"/>
<feature type="domain" description="Methyltransferase" evidence="1">
    <location>
        <begin position="47"/>
        <end position="138"/>
    </location>
</feature>
<dbReference type="CDD" id="cd02440">
    <property type="entry name" value="AdoMet_MTases"/>
    <property type="match status" value="1"/>
</dbReference>
<reference evidence="2 3" key="1">
    <citation type="submission" date="2020-08" db="EMBL/GenBank/DDBJ databases">
        <title>A novel species.</title>
        <authorList>
            <person name="Gao J."/>
        </authorList>
    </citation>
    <scope>NUCLEOTIDE SEQUENCE [LARGE SCALE GENOMIC DNA]</scope>
    <source>
        <strain evidence="2 3">CRPJ-33</strain>
    </source>
</reference>